<dbReference type="InterPro" id="IPR003593">
    <property type="entry name" value="AAA+_ATPase"/>
</dbReference>
<dbReference type="InterPro" id="IPR003439">
    <property type="entry name" value="ABC_transporter-like_ATP-bd"/>
</dbReference>
<evidence type="ECO:0000256" key="4">
    <source>
        <dbReference type="SAM" id="MobiDB-lite"/>
    </source>
</evidence>
<gene>
    <name evidence="6" type="ORF">H4W26_001664</name>
</gene>
<evidence type="ECO:0000256" key="1">
    <source>
        <dbReference type="ARBA" id="ARBA00022448"/>
    </source>
</evidence>
<keyword evidence="7" id="KW-1185">Reference proteome</keyword>
<comment type="caution">
    <text evidence="6">The sequence shown here is derived from an EMBL/GenBank/DDBJ whole genome shotgun (WGS) entry which is preliminary data.</text>
</comment>
<dbReference type="Proteomes" id="UP000636579">
    <property type="component" value="Unassembled WGS sequence"/>
</dbReference>
<dbReference type="PROSITE" id="PS50893">
    <property type="entry name" value="ABC_TRANSPORTER_2"/>
    <property type="match status" value="1"/>
</dbReference>
<organism evidence="6 7">
    <name type="scientific">Nesterenkonia halotolerans</name>
    <dbReference type="NCBI Taxonomy" id="225325"/>
    <lineage>
        <taxon>Bacteria</taxon>
        <taxon>Bacillati</taxon>
        <taxon>Actinomycetota</taxon>
        <taxon>Actinomycetes</taxon>
        <taxon>Micrococcales</taxon>
        <taxon>Micrococcaceae</taxon>
        <taxon>Nesterenkonia</taxon>
    </lineage>
</organism>
<evidence type="ECO:0000259" key="5">
    <source>
        <dbReference type="PROSITE" id="PS50893"/>
    </source>
</evidence>
<feature type="domain" description="ABC transporter" evidence="5">
    <location>
        <begin position="14"/>
        <end position="256"/>
    </location>
</feature>
<evidence type="ECO:0000256" key="3">
    <source>
        <dbReference type="ARBA" id="ARBA00022840"/>
    </source>
</evidence>
<dbReference type="InterPro" id="IPR017911">
    <property type="entry name" value="MacB-like_ATP-bd"/>
</dbReference>
<keyword evidence="1" id="KW-0813">Transport</keyword>
<proteinExistence type="predicted"/>
<reference evidence="6 7" key="1">
    <citation type="submission" date="2020-10" db="EMBL/GenBank/DDBJ databases">
        <title>Sequencing the genomes of 1000 actinobacteria strains.</title>
        <authorList>
            <person name="Klenk H.-P."/>
        </authorList>
    </citation>
    <scope>NUCLEOTIDE SEQUENCE [LARGE SCALE GENOMIC DNA]</scope>
    <source>
        <strain evidence="6 7">DSM 15474</strain>
    </source>
</reference>
<accession>A0ABR9J7D7</accession>
<dbReference type="GO" id="GO:0005524">
    <property type="term" value="F:ATP binding"/>
    <property type="evidence" value="ECO:0007669"/>
    <property type="project" value="UniProtKB-KW"/>
</dbReference>
<keyword evidence="3 6" id="KW-0067">ATP-binding</keyword>
<dbReference type="SMART" id="SM00382">
    <property type="entry name" value="AAA"/>
    <property type="match status" value="1"/>
</dbReference>
<evidence type="ECO:0000313" key="6">
    <source>
        <dbReference type="EMBL" id="MBE1514909.1"/>
    </source>
</evidence>
<evidence type="ECO:0000256" key="2">
    <source>
        <dbReference type="ARBA" id="ARBA00022741"/>
    </source>
</evidence>
<name>A0ABR9J7D7_9MICC</name>
<dbReference type="Pfam" id="PF00005">
    <property type="entry name" value="ABC_tran"/>
    <property type="match status" value="1"/>
</dbReference>
<dbReference type="PANTHER" id="PTHR24220:SF685">
    <property type="entry name" value="ABC TRANSPORTER RELATED"/>
    <property type="match status" value="1"/>
</dbReference>
<dbReference type="Gene3D" id="3.40.50.300">
    <property type="entry name" value="P-loop containing nucleotide triphosphate hydrolases"/>
    <property type="match status" value="1"/>
</dbReference>
<dbReference type="PANTHER" id="PTHR24220">
    <property type="entry name" value="IMPORT ATP-BINDING PROTEIN"/>
    <property type="match status" value="1"/>
</dbReference>
<dbReference type="SUPFAM" id="SSF52540">
    <property type="entry name" value="P-loop containing nucleoside triphosphate hydrolases"/>
    <property type="match status" value="1"/>
</dbReference>
<dbReference type="InterPro" id="IPR015854">
    <property type="entry name" value="ABC_transpr_LolD-like"/>
</dbReference>
<dbReference type="RefSeq" id="WP_192591599.1">
    <property type="nucleotide sequence ID" value="NZ_JADBEE010000001.1"/>
</dbReference>
<sequence length="275" mass="28576">MKPLNSPNPVHEAVRAESLTKVYGDGDTAVKPLQELSVSFPAGCFTAVMGPSGSGKSTLMHVLAGLDVPDSGTITLATESGPVSLAGLSEKQLTLVRRANIGFIFQAYNLVPAMTAEENILLPTSLSGGRNVDSEFFDQVVDRLGLADRLGHRPFELSGGQQQRVAVARALVSRPAVVFADEPTGNLDQTAGAEVLDLLRTAVDEFGQTVIMVTHDATAAAQADSTVLLSDGRVVETLHHPSAPQLAAAMLQAASSGSAGSASGHDRVTEAGPQR</sequence>
<protein>
    <submittedName>
        <fullName evidence="6">ABC transport system ATP-binding protein</fullName>
    </submittedName>
</protein>
<evidence type="ECO:0000313" key="7">
    <source>
        <dbReference type="Proteomes" id="UP000636579"/>
    </source>
</evidence>
<dbReference type="InterPro" id="IPR027417">
    <property type="entry name" value="P-loop_NTPase"/>
</dbReference>
<dbReference type="PROSITE" id="PS00211">
    <property type="entry name" value="ABC_TRANSPORTER_1"/>
    <property type="match status" value="1"/>
</dbReference>
<dbReference type="EMBL" id="JADBEE010000001">
    <property type="protein sequence ID" value="MBE1514909.1"/>
    <property type="molecule type" value="Genomic_DNA"/>
</dbReference>
<dbReference type="InterPro" id="IPR017871">
    <property type="entry name" value="ABC_transporter-like_CS"/>
</dbReference>
<dbReference type="CDD" id="cd03255">
    <property type="entry name" value="ABC_MJ0796_LolCDE_FtsE"/>
    <property type="match status" value="1"/>
</dbReference>
<feature type="region of interest" description="Disordered" evidence="4">
    <location>
        <begin position="256"/>
        <end position="275"/>
    </location>
</feature>
<keyword evidence="2" id="KW-0547">Nucleotide-binding</keyword>